<dbReference type="GO" id="GO:0016614">
    <property type="term" value="F:oxidoreductase activity, acting on CH-OH group of donors"/>
    <property type="evidence" value="ECO:0007669"/>
    <property type="project" value="InterPro"/>
</dbReference>
<feature type="binding site" evidence="2">
    <location>
        <position position="142"/>
    </location>
    <ligand>
        <name>FAD</name>
        <dbReference type="ChEBI" id="CHEBI:57692"/>
    </ligand>
</feature>
<dbReference type="Proteomes" id="UP000800200">
    <property type="component" value="Unassembled WGS sequence"/>
</dbReference>
<dbReference type="Pfam" id="PF05199">
    <property type="entry name" value="GMC_oxred_C"/>
    <property type="match status" value="1"/>
</dbReference>
<reference evidence="5" key="1">
    <citation type="journal article" date="2020" name="Stud. Mycol.">
        <title>101 Dothideomycetes genomes: a test case for predicting lifestyles and emergence of pathogens.</title>
        <authorList>
            <person name="Haridas S."/>
            <person name="Albert R."/>
            <person name="Binder M."/>
            <person name="Bloem J."/>
            <person name="Labutti K."/>
            <person name="Salamov A."/>
            <person name="Andreopoulos B."/>
            <person name="Baker S."/>
            <person name="Barry K."/>
            <person name="Bills G."/>
            <person name="Bluhm B."/>
            <person name="Cannon C."/>
            <person name="Castanera R."/>
            <person name="Culley D."/>
            <person name="Daum C."/>
            <person name="Ezra D."/>
            <person name="Gonzalez J."/>
            <person name="Henrissat B."/>
            <person name="Kuo A."/>
            <person name="Liang C."/>
            <person name="Lipzen A."/>
            <person name="Lutzoni F."/>
            <person name="Magnuson J."/>
            <person name="Mondo S."/>
            <person name="Nolan M."/>
            <person name="Ohm R."/>
            <person name="Pangilinan J."/>
            <person name="Park H.-J."/>
            <person name="Ramirez L."/>
            <person name="Alfaro M."/>
            <person name="Sun H."/>
            <person name="Tritt A."/>
            <person name="Yoshinaga Y."/>
            <person name="Zwiers L.-H."/>
            <person name="Turgeon B."/>
            <person name="Goodwin S."/>
            <person name="Spatafora J."/>
            <person name="Crous P."/>
            <person name="Grigoriev I."/>
        </authorList>
    </citation>
    <scope>NUCLEOTIDE SEQUENCE</scope>
    <source>
        <strain evidence="5">CBS 207.26</strain>
    </source>
</reference>
<sequence>MAGRMLSGSSGGNMGVWLRASQADYALIAQKAGHDRFTFEKMLPYFRGIETYWNKSADPKYHGFSGPIHTVAGRNYPLRDVIRKSYESMGYMCNPESMTGDPTGLTDLTQCFNATSESSCERQHSAGIYDLSNVHVLCESPVARILFDAEKNASGVTLLDSRQLAARKEVIISCGSQKPPQLLMLSGIGPASELSKHEIPTLVDSPSVGQNLFDHMVLTQYFKPRHPEKGLCLLFTGTEWIAFKNIPPSDLAPVLSADNEPGVKDNQHPHLQPKRCHIMTIPFYWPMLATSEYNPEIGPLDGTHMALTSLHLLPISRGAITLKSPNPFDNPVIDPRYFSTNTDRYILRRAVREILRLTETEPLASGLVGEAPPVDPRLPALSTKSSDEEIDARIRAFCGTIVHPMGPCALGTVLYAEFQVKGVQGLRVCDVSVFPEPVGAMLSQTIYAVGELCADLVAGRE</sequence>
<dbReference type="EMBL" id="ML994611">
    <property type="protein sequence ID" value="KAF2194683.1"/>
    <property type="molecule type" value="Genomic_DNA"/>
</dbReference>
<dbReference type="InterPro" id="IPR036188">
    <property type="entry name" value="FAD/NAD-bd_sf"/>
</dbReference>
<feature type="domain" description="Glucose-methanol-choline oxidoreductase N-terminal" evidence="3">
    <location>
        <begin position="2"/>
        <end position="217"/>
    </location>
</feature>
<dbReference type="AlphaFoldDB" id="A0A6A6EUK4"/>
<evidence type="ECO:0000256" key="1">
    <source>
        <dbReference type="ARBA" id="ARBA00010790"/>
    </source>
</evidence>
<dbReference type="InterPro" id="IPR012132">
    <property type="entry name" value="GMC_OxRdtase"/>
</dbReference>
<evidence type="ECO:0000259" key="3">
    <source>
        <dbReference type="Pfam" id="PF00732"/>
    </source>
</evidence>
<dbReference type="Gene3D" id="3.30.560.10">
    <property type="entry name" value="Glucose Oxidase, domain 3"/>
    <property type="match status" value="1"/>
</dbReference>
<comment type="similarity">
    <text evidence="1">Belongs to the GMC oxidoreductase family.</text>
</comment>
<evidence type="ECO:0000259" key="4">
    <source>
        <dbReference type="Pfam" id="PF05199"/>
    </source>
</evidence>
<dbReference type="InterPro" id="IPR007867">
    <property type="entry name" value="GMC_OxRtase_C"/>
</dbReference>
<evidence type="ECO:0000256" key="2">
    <source>
        <dbReference type="PIRSR" id="PIRSR000137-2"/>
    </source>
</evidence>
<proteinExistence type="inferred from homology"/>
<keyword evidence="6" id="KW-1185">Reference proteome</keyword>
<dbReference type="PANTHER" id="PTHR11552:SF123">
    <property type="entry name" value="GMC OXIDOREDUCTASE (AFU_ORTHOLOGUE AFUA_2G01770)-RELATED"/>
    <property type="match status" value="1"/>
</dbReference>
<dbReference type="GO" id="GO:0050660">
    <property type="term" value="F:flavin adenine dinucleotide binding"/>
    <property type="evidence" value="ECO:0007669"/>
    <property type="project" value="InterPro"/>
</dbReference>
<dbReference type="PANTHER" id="PTHR11552">
    <property type="entry name" value="GLUCOSE-METHANOL-CHOLINE GMC OXIDOREDUCTASE"/>
    <property type="match status" value="1"/>
</dbReference>
<protein>
    <submittedName>
        <fullName evidence="5">GMC oxidoreductase</fullName>
    </submittedName>
</protein>
<dbReference type="Gene3D" id="3.50.50.60">
    <property type="entry name" value="FAD/NAD(P)-binding domain"/>
    <property type="match status" value="1"/>
</dbReference>
<gene>
    <name evidence="5" type="ORF">K469DRAFT_734448</name>
</gene>
<feature type="binding site" evidence="2">
    <location>
        <begin position="13"/>
        <end position="16"/>
    </location>
    <ligand>
        <name>FAD</name>
        <dbReference type="ChEBI" id="CHEBI:57692"/>
    </ligand>
</feature>
<dbReference type="SUPFAM" id="SSF54373">
    <property type="entry name" value="FAD-linked reductases, C-terminal domain"/>
    <property type="match status" value="1"/>
</dbReference>
<name>A0A6A6EUK4_9PEZI</name>
<dbReference type="Pfam" id="PF00732">
    <property type="entry name" value="GMC_oxred_N"/>
    <property type="match status" value="1"/>
</dbReference>
<keyword evidence="2" id="KW-0274">FAD</keyword>
<dbReference type="OrthoDB" id="269227at2759"/>
<keyword evidence="2" id="KW-0285">Flavoprotein</keyword>
<comment type="cofactor">
    <cofactor evidence="2">
        <name>FAD</name>
        <dbReference type="ChEBI" id="CHEBI:57692"/>
    </cofactor>
</comment>
<dbReference type="PIRSF" id="PIRSF000137">
    <property type="entry name" value="Alcohol_oxidase"/>
    <property type="match status" value="1"/>
</dbReference>
<evidence type="ECO:0000313" key="6">
    <source>
        <dbReference type="Proteomes" id="UP000800200"/>
    </source>
</evidence>
<dbReference type="SUPFAM" id="SSF51905">
    <property type="entry name" value="FAD/NAD(P)-binding domain"/>
    <property type="match status" value="1"/>
</dbReference>
<accession>A0A6A6EUK4</accession>
<feature type="domain" description="Glucose-methanol-choline oxidoreductase C-terminal" evidence="4">
    <location>
        <begin position="314"/>
        <end position="450"/>
    </location>
</feature>
<dbReference type="InterPro" id="IPR000172">
    <property type="entry name" value="GMC_OxRdtase_N"/>
</dbReference>
<organism evidence="5 6">
    <name type="scientific">Zopfia rhizophila CBS 207.26</name>
    <dbReference type="NCBI Taxonomy" id="1314779"/>
    <lineage>
        <taxon>Eukaryota</taxon>
        <taxon>Fungi</taxon>
        <taxon>Dikarya</taxon>
        <taxon>Ascomycota</taxon>
        <taxon>Pezizomycotina</taxon>
        <taxon>Dothideomycetes</taxon>
        <taxon>Dothideomycetes incertae sedis</taxon>
        <taxon>Zopfiaceae</taxon>
        <taxon>Zopfia</taxon>
    </lineage>
</organism>
<evidence type="ECO:0000313" key="5">
    <source>
        <dbReference type="EMBL" id="KAF2194683.1"/>
    </source>
</evidence>